<dbReference type="AlphaFoldDB" id="A0A9P5PID9"/>
<evidence type="ECO:0008006" key="3">
    <source>
        <dbReference type="Google" id="ProtNLM"/>
    </source>
</evidence>
<gene>
    <name evidence="1" type="ORF">BDP27DRAFT_1427686</name>
</gene>
<accession>A0A9P5PID9</accession>
<evidence type="ECO:0000313" key="1">
    <source>
        <dbReference type="EMBL" id="KAF9062630.1"/>
    </source>
</evidence>
<sequence length="171" mass="19466">MTNLTTLCLQCGYSAEDIIPRISPPTSRDNILCHSNKCLTEDKECTTRFFVTEGQLKLATLENRITLVKALLGELEVTKDELEVAISEKKKLLHPIRSFPTELLKEVFLHGAGFYSDAREHFRSGSHSLDVKAAPWLYGQVSHRWREVALSTPLLWAWVLIFRVISQAKLK</sequence>
<dbReference type="OrthoDB" id="3365698at2759"/>
<name>A0A9P5PID9_9AGAR</name>
<evidence type="ECO:0000313" key="2">
    <source>
        <dbReference type="Proteomes" id="UP000772434"/>
    </source>
</evidence>
<protein>
    <recommendedName>
        <fullName evidence="3">F-box domain-containing protein</fullName>
    </recommendedName>
</protein>
<reference evidence="1" key="1">
    <citation type="submission" date="2020-11" db="EMBL/GenBank/DDBJ databases">
        <authorList>
            <consortium name="DOE Joint Genome Institute"/>
            <person name="Ahrendt S."/>
            <person name="Riley R."/>
            <person name="Andreopoulos W."/>
            <person name="Labutti K."/>
            <person name="Pangilinan J."/>
            <person name="Ruiz-Duenas F.J."/>
            <person name="Barrasa J.M."/>
            <person name="Sanchez-Garcia M."/>
            <person name="Camarero S."/>
            <person name="Miyauchi S."/>
            <person name="Serrano A."/>
            <person name="Linde D."/>
            <person name="Babiker R."/>
            <person name="Drula E."/>
            <person name="Ayuso-Fernandez I."/>
            <person name="Pacheco R."/>
            <person name="Padilla G."/>
            <person name="Ferreira P."/>
            <person name="Barriuso J."/>
            <person name="Kellner H."/>
            <person name="Castanera R."/>
            <person name="Alfaro M."/>
            <person name="Ramirez L."/>
            <person name="Pisabarro A.G."/>
            <person name="Kuo A."/>
            <person name="Tritt A."/>
            <person name="Lipzen A."/>
            <person name="He G."/>
            <person name="Yan M."/>
            <person name="Ng V."/>
            <person name="Cullen D."/>
            <person name="Martin F."/>
            <person name="Rosso M.-N."/>
            <person name="Henrissat B."/>
            <person name="Hibbett D."/>
            <person name="Martinez A.T."/>
            <person name="Grigoriev I.V."/>
        </authorList>
    </citation>
    <scope>NUCLEOTIDE SEQUENCE</scope>
    <source>
        <strain evidence="1">AH 40177</strain>
    </source>
</reference>
<proteinExistence type="predicted"/>
<dbReference type="EMBL" id="JADNRY010000166">
    <property type="protein sequence ID" value="KAF9062630.1"/>
    <property type="molecule type" value="Genomic_DNA"/>
</dbReference>
<dbReference type="Proteomes" id="UP000772434">
    <property type="component" value="Unassembled WGS sequence"/>
</dbReference>
<comment type="caution">
    <text evidence="1">The sequence shown here is derived from an EMBL/GenBank/DDBJ whole genome shotgun (WGS) entry which is preliminary data.</text>
</comment>
<keyword evidence="2" id="KW-1185">Reference proteome</keyword>
<organism evidence="1 2">
    <name type="scientific">Rhodocollybia butyracea</name>
    <dbReference type="NCBI Taxonomy" id="206335"/>
    <lineage>
        <taxon>Eukaryota</taxon>
        <taxon>Fungi</taxon>
        <taxon>Dikarya</taxon>
        <taxon>Basidiomycota</taxon>
        <taxon>Agaricomycotina</taxon>
        <taxon>Agaricomycetes</taxon>
        <taxon>Agaricomycetidae</taxon>
        <taxon>Agaricales</taxon>
        <taxon>Marasmiineae</taxon>
        <taxon>Omphalotaceae</taxon>
        <taxon>Rhodocollybia</taxon>
    </lineage>
</organism>